<dbReference type="Proteomes" id="UP000248745">
    <property type="component" value="Unassembled WGS sequence"/>
</dbReference>
<reference evidence="1 2" key="1">
    <citation type="submission" date="2018-06" db="EMBL/GenBank/DDBJ databases">
        <title>Mucibacter soli gen. nov., sp. nov., a new member of the family Chitinophagaceae producing mucin.</title>
        <authorList>
            <person name="Kim M.-K."/>
            <person name="Park S."/>
            <person name="Kim T.-S."/>
            <person name="Joung Y."/>
            <person name="Han J.-H."/>
            <person name="Kim S.B."/>
        </authorList>
    </citation>
    <scope>NUCLEOTIDE SEQUENCE [LARGE SCALE GENOMIC DNA]</scope>
    <source>
        <strain evidence="1 2">R1-15</strain>
    </source>
</reference>
<evidence type="ECO:0000313" key="2">
    <source>
        <dbReference type="Proteomes" id="UP000248745"/>
    </source>
</evidence>
<protein>
    <recommendedName>
        <fullName evidence="3">Type VI secretion system baseplate subunit TssK</fullName>
    </recommendedName>
</protein>
<evidence type="ECO:0008006" key="3">
    <source>
        <dbReference type="Google" id="ProtNLM"/>
    </source>
</evidence>
<dbReference type="OrthoDB" id="1090702at2"/>
<proteinExistence type="predicted"/>
<accession>A0A2W2B0T0</accession>
<keyword evidence="2" id="KW-1185">Reference proteome</keyword>
<comment type="caution">
    <text evidence="1">The sequence shown here is derived from an EMBL/GenBank/DDBJ whole genome shotgun (WGS) entry which is preliminary data.</text>
</comment>
<name>A0A2W2B0T0_9BACT</name>
<dbReference type="EMBL" id="QKTW01000011">
    <property type="protein sequence ID" value="PZF73598.1"/>
    <property type="molecule type" value="Genomic_DNA"/>
</dbReference>
<dbReference type="RefSeq" id="WP_110998324.1">
    <property type="nucleotide sequence ID" value="NZ_QKTW01000011.1"/>
</dbReference>
<dbReference type="AlphaFoldDB" id="A0A2W2B0T0"/>
<evidence type="ECO:0000313" key="1">
    <source>
        <dbReference type="EMBL" id="PZF73598.1"/>
    </source>
</evidence>
<organism evidence="1 2">
    <name type="scientific">Taibaiella soli</name>
    <dbReference type="NCBI Taxonomy" id="1649169"/>
    <lineage>
        <taxon>Bacteria</taxon>
        <taxon>Pseudomonadati</taxon>
        <taxon>Bacteroidota</taxon>
        <taxon>Chitinophagia</taxon>
        <taxon>Chitinophagales</taxon>
        <taxon>Chitinophagaceae</taxon>
        <taxon>Taibaiella</taxon>
    </lineage>
</organism>
<sequence>MPTQKKYYAINWTDGMKISREHFVQQENYMINLLSDTIATQLQPFNYGLLPAPLPNQYSNDLSLEYKTTGELEIHLRRFDAITPGGLRITVGNDDVSSGLHFTTQISTAGKSNVLDNTEEAYYVVLSLNPYEKLPVGQLNPLEAPPRHPYTMPSMEISMMPDDQFNPAYVGPYFVLIGRIVRKGGSLVKDDQFVPPCTSIRSHPQLMKFYENIGLYLNELQQSTLSIVHKVKSKAQQPDLAKNIQRFCEETLAYIAQIYFSYRNVTYNLPPIHTIKDISSLANRLHNNIQMLTEKDKEEMLKYIFEWSDVQPSHLEAQLAQAIEVKYEHTRIGEHMKLADDVVRLLAHIFQRLNKLDYIGIHKENIVVKEEIITQTIKTKKGWNILD</sequence>
<gene>
    <name evidence="1" type="ORF">DN068_07705</name>
</gene>